<dbReference type="NCBIfam" id="NF033192">
    <property type="entry name" value="JDVT-CAAX"/>
    <property type="match status" value="1"/>
</dbReference>
<feature type="transmembrane region" description="Helical" evidence="1">
    <location>
        <begin position="20"/>
        <end position="39"/>
    </location>
</feature>
<evidence type="ECO:0000313" key="4">
    <source>
        <dbReference type="Proteomes" id="UP000198771"/>
    </source>
</evidence>
<evidence type="ECO:0000313" key="3">
    <source>
        <dbReference type="EMBL" id="SDB18428.1"/>
    </source>
</evidence>
<keyword evidence="1" id="KW-1133">Transmembrane helix</keyword>
<keyword evidence="4" id="KW-1185">Reference proteome</keyword>
<keyword evidence="1" id="KW-0472">Membrane</keyword>
<protein>
    <recommendedName>
        <fullName evidence="2">CAAX prenyl protease 2/Lysostaphin resistance protein A-like domain-containing protein</fullName>
    </recommendedName>
</protein>
<dbReference type="EMBL" id="FMXO01000004">
    <property type="protein sequence ID" value="SDB18428.1"/>
    <property type="molecule type" value="Genomic_DNA"/>
</dbReference>
<feature type="domain" description="CAAX prenyl protease 2/Lysostaphin resistance protein A-like" evidence="2">
    <location>
        <begin position="41"/>
        <end position="134"/>
    </location>
</feature>
<dbReference type="GO" id="GO:0080120">
    <property type="term" value="P:CAAX-box protein maturation"/>
    <property type="evidence" value="ECO:0007669"/>
    <property type="project" value="UniProtKB-ARBA"/>
</dbReference>
<evidence type="ECO:0000259" key="2">
    <source>
        <dbReference type="Pfam" id="PF02517"/>
    </source>
</evidence>
<accession>A0A1G6BCT6</accession>
<evidence type="ECO:0000256" key="1">
    <source>
        <dbReference type="SAM" id="Phobius"/>
    </source>
</evidence>
<feature type="transmembrane region" description="Helical" evidence="1">
    <location>
        <begin position="75"/>
        <end position="94"/>
    </location>
</feature>
<dbReference type="Proteomes" id="UP000198771">
    <property type="component" value="Unassembled WGS sequence"/>
</dbReference>
<organism evidence="3 4">
    <name type="scientific">Desulfonatronum thiosulfatophilum</name>
    <dbReference type="NCBI Taxonomy" id="617002"/>
    <lineage>
        <taxon>Bacteria</taxon>
        <taxon>Pseudomonadati</taxon>
        <taxon>Thermodesulfobacteriota</taxon>
        <taxon>Desulfovibrionia</taxon>
        <taxon>Desulfovibrionales</taxon>
        <taxon>Desulfonatronaceae</taxon>
        <taxon>Desulfonatronum</taxon>
    </lineage>
</organism>
<dbReference type="AlphaFoldDB" id="A0A1G6BCT6"/>
<dbReference type="Pfam" id="PF02517">
    <property type="entry name" value="Rce1-like"/>
    <property type="match status" value="1"/>
</dbReference>
<reference evidence="3 4" key="1">
    <citation type="submission" date="2016-10" db="EMBL/GenBank/DDBJ databases">
        <authorList>
            <person name="de Groot N.N."/>
        </authorList>
    </citation>
    <scope>NUCLEOTIDE SEQUENCE [LARGE SCALE GENOMIC DNA]</scope>
    <source>
        <strain evidence="3 4">ASO4-2</strain>
    </source>
</reference>
<dbReference type="STRING" id="617002.SAMN05660653_00902"/>
<gene>
    <name evidence="3" type="ORF">SAMN05660653_00902</name>
</gene>
<proteinExistence type="predicted"/>
<keyword evidence="1" id="KW-0812">Transmembrane</keyword>
<dbReference type="InterPro" id="IPR003675">
    <property type="entry name" value="Rce1/LyrA-like_dom"/>
</dbReference>
<feature type="transmembrane region" description="Helical" evidence="1">
    <location>
        <begin position="100"/>
        <end position="116"/>
    </location>
</feature>
<feature type="transmembrane region" description="Helical" evidence="1">
    <location>
        <begin position="128"/>
        <end position="147"/>
    </location>
</feature>
<dbReference type="GO" id="GO:0004175">
    <property type="term" value="F:endopeptidase activity"/>
    <property type="evidence" value="ECO:0007669"/>
    <property type="project" value="UniProtKB-ARBA"/>
</dbReference>
<sequence length="155" mass="17615">MGLRLPLQALASGWWHRDPWFYALLALGPLAWLLPEPVFRIAIWRLTIMALAEELLFRGLIQQFMLRRPLFQHRLGPLTLANVAASILFVLAHLVAQPPLWAAAVFIPSLIFGWIWDRHGRVVPCTMVHFWYNLCFFLPLSAIGSALSTCDAVNS</sequence>
<name>A0A1G6BCT6_9BACT</name>